<protein>
    <recommendedName>
        <fullName evidence="1">PilZ domain-containing protein</fullName>
    </recommendedName>
</protein>
<dbReference type="Pfam" id="PF07238">
    <property type="entry name" value="PilZ"/>
    <property type="match status" value="1"/>
</dbReference>
<evidence type="ECO:0000313" key="2">
    <source>
        <dbReference type="EMBL" id="TGG92093.1"/>
    </source>
</evidence>
<dbReference type="EMBL" id="SRMF01000006">
    <property type="protein sequence ID" value="TGG92093.1"/>
    <property type="molecule type" value="Genomic_DNA"/>
</dbReference>
<dbReference type="Gene3D" id="2.40.10.220">
    <property type="entry name" value="predicted glycosyltransferase like domains"/>
    <property type="match status" value="1"/>
</dbReference>
<reference evidence="2 3" key="1">
    <citation type="submission" date="2019-04" db="EMBL/GenBank/DDBJ databases">
        <title>Natronospirillum operosus gen. nov., sp. nov., a haloalkaliphilic satellite isolated from decaying biomass of laboratory culture of cyanobacterium Geitlerinema sp. and proposal of Natronospirillaceae fam. nov. and Saccharospirillaceae fam. nov.</title>
        <authorList>
            <person name="Kevbrin V."/>
            <person name="Boltyanskaya Y."/>
            <person name="Koziaeva V."/>
            <person name="Grouzdev D.S."/>
            <person name="Park M."/>
            <person name="Cho J."/>
        </authorList>
    </citation>
    <scope>NUCLEOTIDE SEQUENCE [LARGE SCALE GENOMIC DNA]</scope>
    <source>
        <strain evidence="2 3">G-116</strain>
    </source>
</reference>
<comment type="caution">
    <text evidence="2">The sequence shown here is derived from an EMBL/GenBank/DDBJ whole genome shotgun (WGS) entry which is preliminary data.</text>
</comment>
<sequence>MYQRKHKRTRFIYRLRARVAGQERDFVGQLVNANPEGMLLFANDPLAPDSRLTLQVDLPQNAMGAGQAEFEAVVRWCEPNPGTGQYAIGLQLEHVPPASHELLSLLQTRFQELEPAEDDPYVRNRGDDPLFS</sequence>
<dbReference type="SUPFAM" id="SSF141371">
    <property type="entry name" value="PilZ domain-like"/>
    <property type="match status" value="1"/>
</dbReference>
<evidence type="ECO:0000259" key="1">
    <source>
        <dbReference type="Pfam" id="PF07238"/>
    </source>
</evidence>
<accession>A0A4Z0W9T8</accession>
<organism evidence="2 3">
    <name type="scientific">Natronospirillum operosum</name>
    <dbReference type="NCBI Taxonomy" id="2759953"/>
    <lineage>
        <taxon>Bacteria</taxon>
        <taxon>Pseudomonadati</taxon>
        <taxon>Pseudomonadota</taxon>
        <taxon>Gammaproteobacteria</taxon>
        <taxon>Oceanospirillales</taxon>
        <taxon>Natronospirillaceae</taxon>
        <taxon>Natronospirillum</taxon>
    </lineage>
</organism>
<proteinExistence type="predicted"/>
<dbReference type="OrthoDB" id="5625505at2"/>
<dbReference type="GO" id="GO:0035438">
    <property type="term" value="F:cyclic-di-GMP binding"/>
    <property type="evidence" value="ECO:0007669"/>
    <property type="project" value="InterPro"/>
</dbReference>
<dbReference type="Proteomes" id="UP000297475">
    <property type="component" value="Unassembled WGS sequence"/>
</dbReference>
<dbReference type="InterPro" id="IPR009875">
    <property type="entry name" value="PilZ_domain"/>
</dbReference>
<name>A0A4Z0W9T8_9GAMM</name>
<dbReference type="RefSeq" id="WP_135484022.1">
    <property type="nucleotide sequence ID" value="NZ_SRMF01000006.1"/>
</dbReference>
<evidence type="ECO:0000313" key="3">
    <source>
        <dbReference type="Proteomes" id="UP000297475"/>
    </source>
</evidence>
<keyword evidence="3" id="KW-1185">Reference proteome</keyword>
<dbReference type="AlphaFoldDB" id="A0A4Z0W9T8"/>
<feature type="domain" description="PilZ" evidence="1">
    <location>
        <begin position="3"/>
        <end position="103"/>
    </location>
</feature>
<gene>
    <name evidence="2" type="ORF">E4656_14540</name>
</gene>